<accession>A0A1D2JGY6</accession>
<dbReference type="AlphaFoldDB" id="A0A1D2JGY6"/>
<dbReference type="EMBL" id="LZYO01000103">
    <property type="protein sequence ID" value="ODH34376.1"/>
    <property type="molecule type" value="Genomic_DNA"/>
</dbReference>
<dbReference type="Proteomes" id="UP000242814">
    <property type="component" value="Unassembled WGS sequence"/>
</dbReference>
<organism evidence="1 2">
    <name type="scientific">Paracoccidioides brasiliensis</name>
    <dbReference type="NCBI Taxonomy" id="121759"/>
    <lineage>
        <taxon>Eukaryota</taxon>
        <taxon>Fungi</taxon>
        <taxon>Dikarya</taxon>
        <taxon>Ascomycota</taxon>
        <taxon>Pezizomycotina</taxon>
        <taxon>Eurotiomycetes</taxon>
        <taxon>Eurotiomycetidae</taxon>
        <taxon>Onygenales</taxon>
        <taxon>Ajellomycetaceae</taxon>
        <taxon>Paracoccidioides</taxon>
    </lineage>
</organism>
<dbReference type="VEuPathDB" id="FungiDB:PADG_05165"/>
<comment type="caution">
    <text evidence="1">The sequence shown here is derived from an EMBL/GenBank/DDBJ whole genome shotgun (WGS) entry which is preliminary data.</text>
</comment>
<sequence>MPICATWPVPADTFAESILPPSSGVWSARFLEENDPPAVDRTSEDEYRVRSFMLAQTPSFQNGGRGQGEAVAKHVVYASSNPSPFSVRGFAEDLPAQAGTPAWDPIRFVTYAIKPDFYAFVGDVNGSCHGNSINNGGVEEEGCGRQWTWTVKFRVYEWV</sequence>
<reference evidence="1 2" key="1">
    <citation type="submission" date="2016-06" db="EMBL/GenBank/DDBJ databases">
        <authorList>
            <person name="Kjaerup R.B."/>
            <person name="Dalgaard T.S."/>
            <person name="Juul-Madsen H.R."/>
        </authorList>
    </citation>
    <scope>NUCLEOTIDE SEQUENCE [LARGE SCALE GENOMIC DNA]</scope>
    <source>
        <strain evidence="1 2">Pb300</strain>
    </source>
</reference>
<dbReference type="VEuPathDB" id="FungiDB:PABG_07203"/>
<name>A0A1D2JGY6_PARBR</name>
<gene>
    <name evidence="1" type="ORF">ACO22_03123</name>
</gene>
<protein>
    <submittedName>
        <fullName evidence="1">Uncharacterized protein</fullName>
    </submittedName>
</protein>
<evidence type="ECO:0000313" key="1">
    <source>
        <dbReference type="EMBL" id="ODH34376.1"/>
    </source>
</evidence>
<proteinExistence type="predicted"/>
<evidence type="ECO:0000313" key="2">
    <source>
        <dbReference type="Proteomes" id="UP000242814"/>
    </source>
</evidence>